<protein>
    <submittedName>
        <fullName evidence="2">Putative lipoprotein</fullName>
    </submittedName>
</protein>
<dbReference type="AlphaFoldDB" id="A0A0H3HQF8"/>
<evidence type="ECO:0000256" key="1">
    <source>
        <dbReference type="SAM" id="MobiDB-lite"/>
    </source>
</evidence>
<dbReference type="EMBL" id="CP002833">
    <property type="protein sequence ID" value="AFI68142.1"/>
    <property type="molecule type" value="Genomic_DNA"/>
</dbReference>
<evidence type="ECO:0000313" key="2">
    <source>
        <dbReference type="EMBL" id="AFI68142.1"/>
    </source>
</evidence>
<accession>A0A0H3HQF8</accession>
<sequence length="156" mass="16822">MRGFGAAATLCRELSPSRAARFAGTAAACACERRHVSRQDNAFATAHAAGPIASAAPRCLNEARRELFLCVATKLSQHAIIVVVRNDNGNRARPTTKKCRMSSDCNSARVARRIDAFRFRTFLDVDCIGASGARAERPDSPAVRVESGTCRDGRLD</sequence>
<keyword evidence="2" id="KW-0449">Lipoprotein</keyword>
<gene>
    <name evidence="2" type="ordered locus">BP1026B_I3573</name>
</gene>
<reference evidence="2 3" key="1">
    <citation type="journal article" date="2012" name="PLoS ONE">
        <title>Evolution of Burkholderia pseudomallei in recurrent melioidosis.</title>
        <authorList>
            <person name="Hayden H.S."/>
            <person name="Lim R."/>
            <person name="Brittnacher M.J."/>
            <person name="Sims E.H."/>
            <person name="Ramage E.R."/>
            <person name="Fong C."/>
            <person name="Wu Z."/>
            <person name="Crist E."/>
            <person name="Chang J."/>
            <person name="Zhou Y."/>
            <person name="Radey M."/>
            <person name="Rohmer L."/>
            <person name="Haugen E."/>
            <person name="Gillett W."/>
            <person name="Wuthiekanun V."/>
            <person name="Peacock S.J."/>
            <person name="Kaul R."/>
            <person name="Miller S.I."/>
            <person name="Manoil C."/>
            <person name="Jacobs M.A."/>
        </authorList>
    </citation>
    <scope>NUCLEOTIDE SEQUENCE [LARGE SCALE GENOMIC DNA]</scope>
    <source>
        <strain evidence="2 3">1026b</strain>
    </source>
</reference>
<name>A0A0H3HQF8_BURP2</name>
<feature type="region of interest" description="Disordered" evidence="1">
    <location>
        <begin position="132"/>
        <end position="156"/>
    </location>
</feature>
<proteinExistence type="predicted"/>
<dbReference type="Proteomes" id="UP000010087">
    <property type="component" value="Chromosome 1"/>
</dbReference>
<dbReference type="KEGG" id="bpz:BP1026B_I3573"/>
<evidence type="ECO:0000313" key="3">
    <source>
        <dbReference type="Proteomes" id="UP000010087"/>
    </source>
</evidence>
<organism evidence="2 3">
    <name type="scientific">Burkholderia pseudomallei (strain 1026b)</name>
    <dbReference type="NCBI Taxonomy" id="884204"/>
    <lineage>
        <taxon>Bacteria</taxon>
        <taxon>Pseudomonadati</taxon>
        <taxon>Pseudomonadota</taxon>
        <taxon>Betaproteobacteria</taxon>
        <taxon>Burkholderiales</taxon>
        <taxon>Burkholderiaceae</taxon>
        <taxon>Burkholderia</taxon>
        <taxon>pseudomallei group</taxon>
    </lineage>
</organism>